<gene>
    <name evidence="2" type="ORF">ElP_28260</name>
</gene>
<name>A0A518H262_9BACT</name>
<keyword evidence="3" id="KW-1185">Reference proteome</keyword>
<dbReference type="Proteomes" id="UP000317835">
    <property type="component" value="Chromosome"/>
</dbReference>
<organism evidence="2 3">
    <name type="scientific">Tautonia plasticadhaerens</name>
    <dbReference type="NCBI Taxonomy" id="2527974"/>
    <lineage>
        <taxon>Bacteria</taxon>
        <taxon>Pseudomonadati</taxon>
        <taxon>Planctomycetota</taxon>
        <taxon>Planctomycetia</taxon>
        <taxon>Isosphaerales</taxon>
        <taxon>Isosphaeraceae</taxon>
        <taxon>Tautonia</taxon>
    </lineage>
</organism>
<protein>
    <submittedName>
        <fullName evidence="2">Uncharacterized protein</fullName>
    </submittedName>
</protein>
<dbReference type="EMBL" id="CP036426">
    <property type="protein sequence ID" value="QDV34929.1"/>
    <property type="molecule type" value="Genomic_DNA"/>
</dbReference>
<dbReference type="OrthoDB" id="292074at2"/>
<feature type="region of interest" description="Disordered" evidence="1">
    <location>
        <begin position="163"/>
        <end position="184"/>
    </location>
</feature>
<evidence type="ECO:0000313" key="3">
    <source>
        <dbReference type="Proteomes" id="UP000317835"/>
    </source>
</evidence>
<dbReference type="AlphaFoldDB" id="A0A518H262"/>
<evidence type="ECO:0000313" key="2">
    <source>
        <dbReference type="EMBL" id="QDV34929.1"/>
    </source>
</evidence>
<accession>A0A518H262</accession>
<reference evidence="2 3" key="1">
    <citation type="submission" date="2019-02" db="EMBL/GenBank/DDBJ databases">
        <title>Deep-cultivation of Planctomycetes and their phenomic and genomic characterization uncovers novel biology.</title>
        <authorList>
            <person name="Wiegand S."/>
            <person name="Jogler M."/>
            <person name="Boedeker C."/>
            <person name="Pinto D."/>
            <person name="Vollmers J."/>
            <person name="Rivas-Marin E."/>
            <person name="Kohn T."/>
            <person name="Peeters S.H."/>
            <person name="Heuer A."/>
            <person name="Rast P."/>
            <person name="Oberbeckmann S."/>
            <person name="Bunk B."/>
            <person name="Jeske O."/>
            <person name="Meyerdierks A."/>
            <person name="Storesund J.E."/>
            <person name="Kallscheuer N."/>
            <person name="Luecker S."/>
            <person name="Lage O.M."/>
            <person name="Pohl T."/>
            <person name="Merkel B.J."/>
            <person name="Hornburger P."/>
            <person name="Mueller R.-W."/>
            <person name="Bruemmer F."/>
            <person name="Labrenz M."/>
            <person name="Spormann A.M."/>
            <person name="Op den Camp H."/>
            <person name="Overmann J."/>
            <person name="Amann R."/>
            <person name="Jetten M.S.M."/>
            <person name="Mascher T."/>
            <person name="Medema M.H."/>
            <person name="Devos D.P."/>
            <person name="Kaster A.-K."/>
            <person name="Ovreas L."/>
            <person name="Rohde M."/>
            <person name="Galperin M.Y."/>
            <person name="Jogler C."/>
        </authorList>
    </citation>
    <scope>NUCLEOTIDE SEQUENCE [LARGE SCALE GENOMIC DNA]</scope>
    <source>
        <strain evidence="2 3">ElP</strain>
    </source>
</reference>
<dbReference type="KEGG" id="tpla:ElP_28260"/>
<proteinExistence type="predicted"/>
<sequence length="272" mass="31175">MARARNIKPSFFENEHLAELDFAARLLFIGLWTEADKEGRLEYRPKKLRKQIFPYDDIDLPLLNRYLTELARLGFLTFYVHDALLYIWINKFRQHQSPHKTERESSLPEATEKNTVHYQHLEENNGALTVKAPLDNGSCMVGIGIMNYESSKGINVANGAHARTREETHPPPPKSPRMMPAQNHPDHRRVRDYICGRLPQLAARASPEIDEWLNAGCDVEQDIIPSVDDRIAAKGGDIGSFRYFTHAILSAKAAREERIAQDKRMRENFNAS</sequence>
<dbReference type="RefSeq" id="WP_145270178.1">
    <property type="nucleotide sequence ID" value="NZ_CP036426.1"/>
</dbReference>
<evidence type="ECO:0000256" key="1">
    <source>
        <dbReference type="SAM" id="MobiDB-lite"/>
    </source>
</evidence>